<dbReference type="Gene3D" id="3.40.50.300">
    <property type="entry name" value="P-loop containing nucleotide triphosphate hydrolases"/>
    <property type="match status" value="1"/>
</dbReference>
<protein>
    <recommendedName>
        <fullName evidence="3 10">Gluconokinase</fullName>
        <ecNumber evidence="3 10">2.7.1.12</ecNumber>
    </recommendedName>
</protein>
<dbReference type="FunFam" id="3.40.50.300:FF:000522">
    <property type="entry name" value="Gluconokinase"/>
    <property type="match status" value="1"/>
</dbReference>
<evidence type="ECO:0000256" key="1">
    <source>
        <dbReference type="ARBA" id="ARBA00004761"/>
    </source>
</evidence>
<evidence type="ECO:0000256" key="3">
    <source>
        <dbReference type="ARBA" id="ARBA00012054"/>
    </source>
</evidence>
<dbReference type="EMBL" id="SGWX01000001">
    <property type="protein sequence ID" value="RZS62514.1"/>
    <property type="molecule type" value="Genomic_DNA"/>
</dbReference>
<keyword evidence="6 10" id="KW-0418">Kinase</keyword>
<keyword evidence="4 10" id="KW-0808">Transferase</keyword>
<dbReference type="SUPFAM" id="SSF52540">
    <property type="entry name" value="P-loop containing nucleoside triphosphate hydrolases"/>
    <property type="match status" value="1"/>
</dbReference>
<proteinExistence type="inferred from homology"/>
<evidence type="ECO:0000256" key="9">
    <source>
        <dbReference type="ARBA" id="ARBA00048090"/>
    </source>
</evidence>
<comment type="caution">
    <text evidence="11">The sequence shown here is derived from an EMBL/GenBank/DDBJ whole genome shotgun (WGS) entry which is preliminary data.</text>
</comment>
<dbReference type="EC" id="2.7.1.12" evidence="3 10"/>
<gene>
    <name evidence="11" type="ORF">EV386_2850</name>
</gene>
<keyword evidence="8" id="KW-0311">Gluconate utilization</keyword>
<evidence type="ECO:0000256" key="5">
    <source>
        <dbReference type="ARBA" id="ARBA00022741"/>
    </source>
</evidence>
<evidence type="ECO:0000313" key="12">
    <source>
        <dbReference type="Proteomes" id="UP000293852"/>
    </source>
</evidence>
<dbReference type="AlphaFoldDB" id="A0A4Q7M4J7"/>
<dbReference type="GO" id="GO:0046316">
    <property type="term" value="F:gluconokinase activity"/>
    <property type="evidence" value="ECO:0007669"/>
    <property type="project" value="UniProtKB-EC"/>
</dbReference>
<dbReference type="GO" id="GO:0005737">
    <property type="term" value="C:cytoplasm"/>
    <property type="evidence" value="ECO:0007669"/>
    <property type="project" value="TreeGrafter"/>
</dbReference>
<dbReference type="InterPro" id="IPR006001">
    <property type="entry name" value="Therm_gnt_kin"/>
</dbReference>
<comment type="catalytic activity">
    <reaction evidence="9 10">
        <text>D-gluconate + ATP = 6-phospho-D-gluconate + ADP + H(+)</text>
        <dbReference type="Rhea" id="RHEA:19433"/>
        <dbReference type="ChEBI" id="CHEBI:15378"/>
        <dbReference type="ChEBI" id="CHEBI:18391"/>
        <dbReference type="ChEBI" id="CHEBI:30616"/>
        <dbReference type="ChEBI" id="CHEBI:58759"/>
        <dbReference type="ChEBI" id="CHEBI:456216"/>
        <dbReference type="EC" id="2.7.1.12"/>
    </reaction>
</comment>
<evidence type="ECO:0000256" key="8">
    <source>
        <dbReference type="ARBA" id="ARBA00023064"/>
    </source>
</evidence>
<dbReference type="GO" id="GO:0019521">
    <property type="term" value="P:D-gluconate metabolic process"/>
    <property type="evidence" value="ECO:0007669"/>
    <property type="project" value="UniProtKB-KW"/>
</dbReference>
<accession>A0A4Q7M4J7</accession>
<comment type="similarity">
    <text evidence="2 10">Belongs to the gluconokinase GntK/GntV family.</text>
</comment>
<keyword evidence="7 10" id="KW-0067">ATP-binding</keyword>
<dbReference type="PANTHER" id="PTHR43442:SF3">
    <property type="entry name" value="GLUCONOKINASE-RELATED"/>
    <property type="match status" value="1"/>
</dbReference>
<dbReference type="CDD" id="cd02021">
    <property type="entry name" value="GntK"/>
    <property type="match status" value="1"/>
</dbReference>
<dbReference type="OrthoDB" id="9795716at2"/>
<dbReference type="GO" id="GO:0005524">
    <property type="term" value="F:ATP binding"/>
    <property type="evidence" value="ECO:0007669"/>
    <property type="project" value="UniProtKB-KW"/>
</dbReference>
<dbReference type="InterPro" id="IPR027417">
    <property type="entry name" value="P-loop_NTPase"/>
</dbReference>
<evidence type="ECO:0000313" key="11">
    <source>
        <dbReference type="EMBL" id="RZS62514.1"/>
    </source>
</evidence>
<evidence type="ECO:0000256" key="6">
    <source>
        <dbReference type="ARBA" id="ARBA00022777"/>
    </source>
</evidence>
<name>A0A4Q7M4J7_9MICO</name>
<comment type="pathway">
    <text evidence="1">Carbohydrate acid metabolism.</text>
</comment>
<evidence type="ECO:0000256" key="10">
    <source>
        <dbReference type="RuleBase" id="RU363066"/>
    </source>
</evidence>
<dbReference type="NCBIfam" id="TIGR01313">
    <property type="entry name" value="therm_gnt_kin"/>
    <property type="match status" value="1"/>
</dbReference>
<dbReference type="Proteomes" id="UP000293852">
    <property type="component" value="Unassembled WGS sequence"/>
</dbReference>
<keyword evidence="5 10" id="KW-0547">Nucleotide-binding</keyword>
<evidence type="ECO:0000256" key="7">
    <source>
        <dbReference type="ARBA" id="ARBA00022840"/>
    </source>
</evidence>
<dbReference type="Pfam" id="PF13671">
    <property type="entry name" value="AAA_33"/>
    <property type="match status" value="1"/>
</dbReference>
<reference evidence="11 12" key="1">
    <citation type="submission" date="2019-02" db="EMBL/GenBank/DDBJ databases">
        <title>Sequencing the genomes of 1000 actinobacteria strains.</title>
        <authorList>
            <person name="Klenk H.-P."/>
        </authorList>
    </citation>
    <scope>NUCLEOTIDE SEQUENCE [LARGE SCALE GENOMIC DNA]</scope>
    <source>
        <strain evidence="11 12">DSM 16932</strain>
    </source>
</reference>
<organism evidence="11 12">
    <name type="scientific">Xylanimonas ulmi</name>
    <dbReference type="NCBI Taxonomy" id="228973"/>
    <lineage>
        <taxon>Bacteria</taxon>
        <taxon>Bacillati</taxon>
        <taxon>Actinomycetota</taxon>
        <taxon>Actinomycetes</taxon>
        <taxon>Micrococcales</taxon>
        <taxon>Promicromonosporaceae</taxon>
        <taxon>Xylanimonas</taxon>
    </lineage>
</organism>
<evidence type="ECO:0000256" key="2">
    <source>
        <dbReference type="ARBA" id="ARBA00008420"/>
    </source>
</evidence>
<keyword evidence="12" id="KW-1185">Reference proteome</keyword>
<sequence>MSATAGRIVVMGVSGSGKSTVAALLAQRLGVPFAEGDEFHSPASRAKMASAVPLTDQDRAPWLASLRDWAAAQPAGCVVSCSALRRSYRDVLRAAGPDVVFLQIDVPAETLRARMDAREGHYMPTALLISQLATLEPLGDDEAGRRLDGSADVDDVVGAALDAVAAPDVVAATALG</sequence>
<dbReference type="PANTHER" id="PTHR43442">
    <property type="entry name" value="GLUCONOKINASE-RELATED"/>
    <property type="match status" value="1"/>
</dbReference>
<dbReference type="RefSeq" id="WP_130416001.1">
    <property type="nucleotide sequence ID" value="NZ_SGWX01000001.1"/>
</dbReference>
<evidence type="ECO:0000256" key="4">
    <source>
        <dbReference type="ARBA" id="ARBA00022679"/>
    </source>
</evidence>